<reference evidence="2 3" key="1">
    <citation type="submission" date="2020-09" db="EMBL/GenBank/DDBJ databases">
        <title>Sphingomonas sp., a new species isolated from pork steak.</title>
        <authorList>
            <person name="Heidler von Heilborn D."/>
        </authorList>
    </citation>
    <scope>NUCLEOTIDE SEQUENCE [LARGE SCALE GENOMIC DNA]</scope>
    <source>
        <strain evidence="3">S8-3T</strain>
    </source>
</reference>
<evidence type="ECO:0000313" key="3">
    <source>
        <dbReference type="Proteomes" id="UP000516148"/>
    </source>
</evidence>
<name>A0A7H0LIY0_9SPHN</name>
<organism evidence="2 3">
    <name type="scientific">Sphingomonas alpina</name>
    <dbReference type="NCBI Taxonomy" id="653931"/>
    <lineage>
        <taxon>Bacteria</taxon>
        <taxon>Pseudomonadati</taxon>
        <taxon>Pseudomonadota</taxon>
        <taxon>Alphaproteobacteria</taxon>
        <taxon>Sphingomonadales</taxon>
        <taxon>Sphingomonadaceae</taxon>
        <taxon>Sphingomonas</taxon>
    </lineage>
</organism>
<dbReference type="EMBL" id="CP061038">
    <property type="protein sequence ID" value="QNQ09633.1"/>
    <property type="molecule type" value="Genomic_DNA"/>
</dbReference>
<dbReference type="RefSeq" id="WP_187761944.1">
    <property type="nucleotide sequence ID" value="NZ_CP061038.1"/>
</dbReference>
<protein>
    <submittedName>
        <fullName evidence="2">DUF2059 domain-containing protein</fullName>
    </submittedName>
</protein>
<feature type="chain" id="PRO_5028804669" evidence="1">
    <location>
        <begin position="24"/>
        <end position="233"/>
    </location>
</feature>
<sequence>MTGAPKFALLLALTTPASLTAQTAPVAGPVPAPSTSAPAPIGPPDAARLAAARPVIERIWPLGTYERLMRTTMDQTVGNMMSGLYGMKMDDIAATMPDDDKAKGAALKGKTLGEAMVADDPHFEERMRISMRVMADEMSRIMTDAEPEVREALTRSYARRFTVAELGDLDRFFATPTGTAYARDSMLLMMGPDMMQAMQSFAPRMMKEMPAMMAKIEAATKHLPPAPKRSKSK</sequence>
<accession>A0A7H0LIY0</accession>
<dbReference type="AlphaFoldDB" id="A0A7H0LIY0"/>
<dbReference type="KEGG" id="spap:H3Z74_23920"/>
<dbReference type="Proteomes" id="UP000516148">
    <property type="component" value="Chromosome"/>
</dbReference>
<gene>
    <name evidence="2" type="ORF">H3Z74_23920</name>
</gene>
<evidence type="ECO:0000313" key="2">
    <source>
        <dbReference type="EMBL" id="QNQ09633.1"/>
    </source>
</evidence>
<feature type="signal peptide" evidence="1">
    <location>
        <begin position="1"/>
        <end position="23"/>
    </location>
</feature>
<keyword evidence="1" id="KW-0732">Signal</keyword>
<keyword evidence="3" id="KW-1185">Reference proteome</keyword>
<proteinExistence type="predicted"/>
<evidence type="ECO:0000256" key="1">
    <source>
        <dbReference type="SAM" id="SignalP"/>
    </source>
</evidence>